<accession>A0AAR5PWL9</accession>
<dbReference type="EnsemblMetazoa" id="XM_019909501.1">
    <property type="protein sequence ID" value="XP_019765060.1"/>
    <property type="gene ID" value="LOC109540920"/>
</dbReference>
<proteinExistence type="predicted"/>
<organism evidence="1 2">
    <name type="scientific">Dendroctonus ponderosae</name>
    <name type="common">Mountain pine beetle</name>
    <dbReference type="NCBI Taxonomy" id="77166"/>
    <lineage>
        <taxon>Eukaryota</taxon>
        <taxon>Metazoa</taxon>
        <taxon>Ecdysozoa</taxon>
        <taxon>Arthropoda</taxon>
        <taxon>Hexapoda</taxon>
        <taxon>Insecta</taxon>
        <taxon>Pterygota</taxon>
        <taxon>Neoptera</taxon>
        <taxon>Endopterygota</taxon>
        <taxon>Coleoptera</taxon>
        <taxon>Polyphaga</taxon>
        <taxon>Cucujiformia</taxon>
        <taxon>Curculionidae</taxon>
        <taxon>Scolytinae</taxon>
        <taxon>Dendroctonus</taxon>
    </lineage>
</organism>
<dbReference type="EnsemblMetazoa" id="XM_019909839.1">
    <property type="protein sequence ID" value="XP_019765398.1"/>
    <property type="gene ID" value="LOC109541108"/>
</dbReference>
<reference evidence="2" key="1">
    <citation type="journal article" date="2013" name="Genome Biol.">
        <title>Draft genome of the mountain pine beetle, Dendroctonus ponderosae Hopkins, a major forest pest.</title>
        <authorList>
            <person name="Keeling C.I."/>
            <person name="Yuen M.M."/>
            <person name="Liao N.Y."/>
            <person name="Docking T.R."/>
            <person name="Chan S.K."/>
            <person name="Taylor G.A."/>
            <person name="Palmquist D.L."/>
            <person name="Jackman S.D."/>
            <person name="Nguyen A."/>
            <person name="Li M."/>
            <person name="Henderson H."/>
            <person name="Janes J.K."/>
            <person name="Zhao Y."/>
            <person name="Pandoh P."/>
            <person name="Moore R."/>
            <person name="Sperling F.A."/>
            <person name="Huber D.P."/>
            <person name="Birol I."/>
            <person name="Jones S.J."/>
            <person name="Bohlmann J."/>
        </authorList>
    </citation>
    <scope>NUCLEOTIDE SEQUENCE</scope>
</reference>
<dbReference type="KEGG" id="dpa:109535300"/>
<dbReference type="RefSeq" id="XP_019756745.2">
    <property type="nucleotide sequence ID" value="XM_019901186.2"/>
</dbReference>
<dbReference type="PANTHER" id="PTHR31909">
    <property type="entry name" value="CHROMOSOME 20 ORF85 FAMILY MEMBER"/>
    <property type="match status" value="1"/>
</dbReference>
<protein>
    <submittedName>
        <fullName evidence="1">Uncharacterized protein</fullName>
    </submittedName>
</protein>
<dbReference type="Proteomes" id="UP000019118">
    <property type="component" value="Unassembled WGS sequence"/>
</dbReference>
<dbReference type="GeneID" id="109535300"/>
<dbReference type="AlphaFoldDB" id="A0AAR5PWL9"/>
<keyword evidence="2" id="KW-1185">Reference proteome</keyword>
<dbReference type="EnsemblMetazoa" id="XM_019901186.1">
    <property type="protein sequence ID" value="XP_019756745.1"/>
    <property type="gene ID" value="LOC109535300"/>
</dbReference>
<dbReference type="InterPro" id="IPR020339">
    <property type="entry name" value="C20orf85-like"/>
</dbReference>
<reference evidence="1" key="2">
    <citation type="submission" date="2024-08" db="UniProtKB">
        <authorList>
            <consortium name="EnsemblMetazoa"/>
        </authorList>
    </citation>
    <scope>IDENTIFICATION</scope>
</reference>
<dbReference type="Pfam" id="PF14945">
    <property type="entry name" value="LLC1"/>
    <property type="match status" value="1"/>
</dbReference>
<name>A0AAR5PWL9_DENPD</name>
<evidence type="ECO:0000313" key="1">
    <source>
        <dbReference type="EnsemblMetazoa" id="XP_019765398.1"/>
    </source>
</evidence>
<dbReference type="PANTHER" id="PTHR31909:SF3">
    <property type="entry name" value="SIMILAR TO PROTEIN C20ORF85 HOMOLOG"/>
    <property type="match status" value="1"/>
</dbReference>
<sequence>MAIPKSEKKVIDIMKADEMWKTSIRSEDASTKNWQTNWGWILDEYRCLEQKLKEKSAESKFLTHIMEEKRQDPQKLVDFPDTTNHEYGWIASQPNFQLERFGADLFEPQPLPDVYRVPKH</sequence>
<evidence type="ECO:0000313" key="2">
    <source>
        <dbReference type="Proteomes" id="UP000019118"/>
    </source>
</evidence>